<evidence type="ECO:0000313" key="2">
    <source>
        <dbReference type="EMBL" id="GGZ69362.1"/>
    </source>
</evidence>
<comment type="caution">
    <text evidence="2">The sequence shown here is derived from an EMBL/GenBank/DDBJ whole genome shotgun (WGS) entry which is preliminary data.</text>
</comment>
<gene>
    <name evidence="2" type="ORF">GCM10010371_31800</name>
</gene>
<reference evidence="2" key="2">
    <citation type="submission" date="2020-09" db="EMBL/GenBank/DDBJ databases">
        <authorList>
            <person name="Sun Q."/>
            <person name="Ohkuma M."/>
        </authorList>
    </citation>
    <scope>NUCLEOTIDE SEQUENCE</scope>
    <source>
        <strain evidence="2">JCM 4834</strain>
    </source>
</reference>
<dbReference type="Proteomes" id="UP000634660">
    <property type="component" value="Unassembled WGS sequence"/>
</dbReference>
<sequence>MLRLLIDTSVWLNIAKRRDGQQIIVPLRVLLHQNKLEILVPALILDEFDRNRPRAEAATAQSVKERFRLLRQDLQDYGDDEAQRWIAEMAHQIPHASARSLQNFSEISDLIRRGTLLEPSPENHTSVVRRGLEKKAPLHQDKNSVADALLIEQYTSALRADEGACGEYVFATANYTDFSVPKGDRRQPHPDLAEVFEAANSHYVYDVDGLVATLGEKLGSDYLEEAEEVEFIQAETPTRSLADILAAQEEYFEKIWYGRSVMRDTEDGQLQPGTSESLERTILAARRRIEEKYGSENLPPVDDWEWGLMHGKLSALRWVLGDEWDFLDT</sequence>
<reference evidence="2" key="1">
    <citation type="journal article" date="2014" name="Int. J. Syst. Evol. Microbiol.">
        <title>Complete genome sequence of Corynebacterium casei LMG S-19264T (=DSM 44701T), isolated from a smear-ripened cheese.</title>
        <authorList>
            <consortium name="US DOE Joint Genome Institute (JGI-PGF)"/>
            <person name="Walter F."/>
            <person name="Albersmeier A."/>
            <person name="Kalinowski J."/>
            <person name="Ruckert C."/>
        </authorList>
    </citation>
    <scope>NUCLEOTIDE SEQUENCE</scope>
    <source>
        <strain evidence="2">JCM 4834</strain>
    </source>
</reference>
<organism evidence="2 3">
    <name type="scientific">Streptomyces subrutilus</name>
    <dbReference type="NCBI Taxonomy" id="36818"/>
    <lineage>
        <taxon>Bacteria</taxon>
        <taxon>Bacillati</taxon>
        <taxon>Actinomycetota</taxon>
        <taxon>Actinomycetes</taxon>
        <taxon>Kitasatosporales</taxon>
        <taxon>Streptomycetaceae</taxon>
        <taxon>Streptomyces</taxon>
    </lineage>
</organism>
<feature type="domain" description="DUF4935" evidence="1">
    <location>
        <begin position="5"/>
        <end position="178"/>
    </location>
</feature>
<dbReference type="OrthoDB" id="8685584at2"/>
<dbReference type="EMBL" id="BMVX01000010">
    <property type="protein sequence ID" value="GGZ69362.1"/>
    <property type="molecule type" value="Genomic_DNA"/>
</dbReference>
<evidence type="ECO:0000313" key="3">
    <source>
        <dbReference type="Proteomes" id="UP000634660"/>
    </source>
</evidence>
<dbReference type="AlphaFoldDB" id="A0A918QRG3"/>
<evidence type="ECO:0000259" key="1">
    <source>
        <dbReference type="Pfam" id="PF16289"/>
    </source>
</evidence>
<accession>A0A918QRG3</accession>
<dbReference type="Pfam" id="PF16289">
    <property type="entry name" value="PIN_12"/>
    <property type="match status" value="1"/>
</dbReference>
<name>A0A918QRG3_9ACTN</name>
<dbReference type="RefSeq" id="WP_150518924.1">
    <property type="nucleotide sequence ID" value="NZ_BMVX01000010.1"/>
</dbReference>
<protein>
    <recommendedName>
        <fullName evidence="1">DUF4935 domain-containing protein</fullName>
    </recommendedName>
</protein>
<dbReference type="InterPro" id="IPR032557">
    <property type="entry name" value="DUF4935"/>
</dbReference>
<proteinExistence type="predicted"/>